<dbReference type="Pfam" id="PF21986">
    <property type="entry name" value="AH_C"/>
    <property type="match status" value="1"/>
</dbReference>
<dbReference type="HOGENOM" id="CLU_009600_0_1_6"/>
<dbReference type="SUPFAM" id="SSF75304">
    <property type="entry name" value="Amidase signature (AS) enzymes"/>
    <property type="match status" value="1"/>
</dbReference>
<dbReference type="KEGG" id="ttu:TERTU_3486"/>
<dbReference type="InterPro" id="IPR000120">
    <property type="entry name" value="Amidase"/>
</dbReference>
<organism evidence="3 4">
    <name type="scientific">Teredinibacter turnerae (strain ATCC 39867 / T7901)</name>
    <dbReference type="NCBI Taxonomy" id="377629"/>
    <lineage>
        <taxon>Bacteria</taxon>
        <taxon>Pseudomonadati</taxon>
        <taxon>Pseudomonadota</taxon>
        <taxon>Gammaproteobacteria</taxon>
        <taxon>Cellvibrionales</taxon>
        <taxon>Cellvibrionaceae</taxon>
        <taxon>Teredinibacter</taxon>
    </lineage>
</organism>
<dbReference type="Gene3D" id="3.10.490.10">
    <property type="entry name" value="Gamma-glutamyl cyclotransferase-like"/>
    <property type="match status" value="1"/>
</dbReference>
<dbReference type="InterPro" id="IPR053844">
    <property type="entry name" value="AH_C"/>
</dbReference>
<name>C5BRB2_TERTT</name>
<accession>C5BRB2</accession>
<keyword evidence="3" id="KW-0378">Hydrolase</keyword>
<dbReference type="Proteomes" id="UP000009080">
    <property type="component" value="Chromosome"/>
</dbReference>
<proteinExistence type="predicted"/>
<dbReference type="EC" id="3.5.1.54" evidence="3"/>
<protein>
    <submittedName>
        <fullName evidence="3">Allophanate hydrolase</fullName>
        <ecNumber evidence="3">3.5.1.54</ecNumber>
    </submittedName>
</protein>
<dbReference type="GO" id="GO:0004039">
    <property type="term" value="F:allophanate hydrolase activity"/>
    <property type="evidence" value="ECO:0007669"/>
    <property type="project" value="UniProtKB-EC"/>
</dbReference>
<sequence length="606" mass="64269">MLNLDHIDLTISGLQAHYRNGDFTPAQLVAALNAKADSLGDNPIWITRVSEAEIAQYLAYIDSQGQADLPLYGVPFAIKDNIDLAAIPTTAACKAFEFTPDDSATVVAHLIAAGAIPMGKTNMDQFATGLVGVRSPWGACRNALNSDIISGGSSSGSAVAVALGLASFSLGTDTAGSGRVPASLNNLVGLKPSRGLLSCHGVVPACKSLDCVSIFALNVDDANQVLDVATAHDRNDPFSRKAHFANGPRYYRAESQRRKIGVPDKASLEFFGSSEAESLFNHFVANTLSIDHDVVGVDFTPFLQAAKLLYEGPWVAERYLATLPLIDANPEALLPVINTIIGGGKHPRAADAFAAQYRLQALKAAADAVLADVDAVITPTNPRAYTIAEVEADPIALNSQMGYYTNFMNLLDYAALAIPVDFFANGVGFGVTLFHHAQRDKDLLSIAAQLQNRLAIPPGSGHSPFKVQGQTTSLPPSTWVDIVVCGAHLEGLPLNWQLRERGAEFVARTTTSDNYRLFALPGGPPARPALLRDADASTAIEVEVWRLPADAVGTFIAEIPAPLGIGKVELADGRWLSGFICDNWGLDGAKEISSLGGWRAYIANAG</sequence>
<dbReference type="NCBIfam" id="NF006043">
    <property type="entry name" value="PRK08186.1"/>
    <property type="match status" value="1"/>
</dbReference>
<feature type="domain" description="Amidase" evidence="1">
    <location>
        <begin position="53"/>
        <end position="444"/>
    </location>
</feature>
<evidence type="ECO:0000259" key="1">
    <source>
        <dbReference type="Pfam" id="PF01425"/>
    </source>
</evidence>
<dbReference type="OrthoDB" id="8872210at2"/>
<dbReference type="Pfam" id="PF01425">
    <property type="entry name" value="Amidase"/>
    <property type="match status" value="1"/>
</dbReference>
<evidence type="ECO:0000313" key="3">
    <source>
        <dbReference type="EMBL" id="ACR13848.1"/>
    </source>
</evidence>
<keyword evidence="4" id="KW-1185">Reference proteome</keyword>
<dbReference type="InterPro" id="IPR014085">
    <property type="entry name" value="Allophanate_hydrolase"/>
</dbReference>
<dbReference type="EMBL" id="CP001614">
    <property type="protein sequence ID" value="ACR13848.1"/>
    <property type="molecule type" value="Genomic_DNA"/>
</dbReference>
<evidence type="ECO:0000259" key="2">
    <source>
        <dbReference type="Pfam" id="PF21986"/>
    </source>
</evidence>
<dbReference type="AlphaFoldDB" id="C5BRB2"/>
<feature type="domain" description="Allophanate hydrolase C-terminal" evidence="2">
    <location>
        <begin position="480"/>
        <end position="603"/>
    </location>
</feature>
<dbReference type="Gene3D" id="3.90.1300.10">
    <property type="entry name" value="Amidase signature (AS) domain"/>
    <property type="match status" value="1"/>
</dbReference>
<dbReference type="InterPro" id="IPR036928">
    <property type="entry name" value="AS_sf"/>
</dbReference>
<gene>
    <name evidence="3" type="primary">atzF</name>
    <name evidence="3" type="ordered locus">TERTU_3486</name>
</gene>
<evidence type="ECO:0000313" key="4">
    <source>
        <dbReference type="Proteomes" id="UP000009080"/>
    </source>
</evidence>
<dbReference type="NCBIfam" id="TIGR02713">
    <property type="entry name" value="allophanate_hyd"/>
    <property type="match status" value="1"/>
</dbReference>
<dbReference type="PANTHER" id="PTHR11895:SF169">
    <property type="entry name" value="GLUTAMYL-TRNA(GLN) AMIDOTRANSFERASE"/>
    <property type="match status" value="1"/>
</dbReference>
<reference evidence="3 4" key="1">
    <citation type="journal article" date="2009" name="PLoS ONE">
        <title>The complete genome of Teredinibacter turnerae T7901: an intracellular endosymbiont of marine wood-boring bivalves (shipworms).</title>
        <authorList>
            <person name="Yang J.C."/>
            <person name="Madupu R."/>
            <person name="Durkin A.S."/>
            <person name="Ekborg N.A."/>
            <person name="Pedamallu C.S."/>
            <person name="Hostetler J.B."/>
            <person name="Radune D."/>
            <person name="Toms B.S."/>
            <person name="Henrissat B."/>
            <person name="Coutinho P.M."/>
            <person name="Schwarz S."/>
            <person name="Field L."/>
            <person name="Trindade-Silva A.E."/>
            <person name="Soares C.A.G."/>
            <person name="Elshahawi S."/>
            <person name="Hanora A."/>
            <person name="Schmidt E.W."/>
            <person name="Haygood M.G."/>
            <person name="Posfai J."/>
            <person name="Benner J."/>
            <person name="Madinger C."/>
            <person name="Nove J."/>
            <person name="Anton B."/>
            <person name="Chaudhary K."/>
            <person name="Foster J."/>
            <person name="Holman A."/>
            <person name="Kumar S."/>
            <person name="Lessard P.A."/>
            <person name="Luyten Y.A."/>
            <person name="Slatko B."/>
            <person name="Wood N."/>
            <person name="Wu B."/>
            <person name="Teplitski M."/>
            <person name="Mougous J.D."/>
            <person name="Ward N."/>
            <person name="Eisen J.A."/>
            <person name="Badger J.H."/>
            <person name="Distel D.L."/>
        </authorList>
    </citation>
    <scope>NUCLEOTIDE SEQUENCE [LARGE SCALE GENOMIC DNA]</scope>
    <source>
        <strain evidence="4">ATCC 39867 / T7901</strain>
    </source>
</reference>
<dbReference type="InterPro" id="IPR023631">
    <property type="entry name" value="Amidase_dom"/>
</dbReference>
<dbReference type="STRING" id="377629.TERTU_3486"/>
<dbReference type="eggNOG" id="COG0154">
    <property type="taxonomic scope" value="Bacteria"/>
</dbReference>
<dbReference type="RefSeq" id="WP_015819963.1">
    <property type="nucleotide sequence ID" value="NC_012997.1"/>
</dbReference>
<dbReference type="Gene3D" id="1.20.58.1700">
    <property type="match status" value="1"/>
</dbReference>
<dbReference type="PANTHER" id="PTHR11895">
    <property type="entry name" value="TRANSAMIDASE"/>
    <property type="match status" value="1"/>
</dbReference>